<feature type="transmembrane region" description="Helical" evidence="1">
    <location>
        <begin position="113"/>
        <end position="131"/>
    </location>
</feature>
<feature type="transmembrane region" description="Helical" evidence="1">
    <location>
        <begin position="160"/>
        <end position="185"/>
    </location>
</feature>
<evidence type="ECO:0000313" key="2">
    <source>
        <dbReference type="EMBL" id="TNV73875.1"/>
    </source>
</evidence>
<reference evidence="2" key="1">
    <citation type="submission" date="2019-06" db="EMBL/GenBank/DDBJ databases">
        <authorList>
            <person name="Zheng W."/>
        </authorList>
    </citation>
    <scope>NUCLEOTIDE SEQUENCE</scope>
    <source>
        <strain evidence="2">QDHG01</strain>
    </source>
</reference>
<feature type="transmembrane region" description="Helical" evidence="1">
    <location>
        <begin position="300"/>
        <end position="319"/>
    </location>
</feature>
<gene>
    <name evidence="2" type="ORF">FGO68_gene4608</name>
</gene>
<name>A0A8J8NG39_HALGN</name>
<feature type="transmembrane region" description="Helical" evidence="1">
    <location>
        <begin position="407"/>
        <end position="426"/>
    </location>
</feature>
<proteinExistence type="predicted"/>
<evidence type="ECO:0000256" key="1">
    <source>
        <dbReference type="SAM" id="Phobius"/>
    </source>
</evidence>
<comment type="caution">
    <text evidence="2">The sequence shown here is derived from an EMBL/GenBank/DDBJ whole genome shotgun (WGS) entry which is preliminary data.</text>
</comment>
<protein>
    <recommendedName>
        <fullName evidence="4">Transmembrane protein</fullName>
    </recommendedName>
</protein>
<feature type="transmembrane region" description="Helical" evidence="1">
    <location>
        <begin position="262"/>
        <end position="280"/>
    </location>
</feature>
<dbReference type="Proteomes" id="UP000785679">
    <property type="component" value="Unassembled WGS sequence"/>
</dbReference>
<dbReference type="EMBL" id="RRYP01017922">
    <property type="protein sequence ID" value="TNV73875.1"/>
    <property type="molecule type" value="Genomic_DNA"/>
</dbReference>
<feature type="transmembrane region" description="Helical" evidence="1">
    <location>
        <begin position="447"/>
        <end position="470"/>
    </location>
</feature>
<organism evidence="2 3">
    <name type="scientific">Halteria grandinella</name>
    <dbReference type="NCBI Taxonomy" id="5974"/>
    <lineage>
        <taxon>Eukaryota</taxon>
        <taxon>Sar</taxon>
        <taxon>Alveolata</taxon>
        <taxon>Ciliophora</taxon>
        <taxon>Intramacronucleata</taxon>
        <taxon>Spirotrichea</taxon>
        <taxon>Stichotrichia</taxon>
        <taxon>Sporadotrichida</taxon>
        <taxon>Halteriidae</taxon>
        <taxon>Halteria</taxon>
    </lineage>
</organism>
<keyword evidence="1" id="KW-0812">Transmembrane</keyword>
<evidence type="ECO:0000313" key="3">
    <source>
        <dbReference type="Proteomes" id="UP000785679"/>
    </source>
</evidence>
<feature type="transmembrane region" description="Helical" evidence="1">
    <location>
        <begin position="362"/>
        <end position="387"/>
    </location>
</feature>
<dbReference type="AlphaFoldDB" id="A0A8J8NG39"/>
<feature type="transmembrane region" description="Helical" evidence="1">
    <location>
        <begin position="220"/>
        <end position="242"/>
    </location>
</feature>
<accession>A0A8J8NG39</accession>
<feature type="transmembrane region" description="Helical" evidence="1">
    <location>
        <begin position="476"/>
        <end position="500"/>
    </location>
</feature>
<keyword evidence="1" id="KW-1133">Transmembrane helix</keyword>
<evidence type="ECO:0008006" key="4">
    <source>
        <dbReference type="Google" id="ProtNLM"/>
    </source>
</evidence>
<keyword evidence="1" id="KW-0472">Membrane</keyword>
<keyword evidence="3" id="KW-1185">Reference proteome</keyword>
<feature type="transmembrane region" description="Helical" evidence="1">
    <location>
        <begin position="331"/>
        <end position="350"/>
    </location>
</feature>
<sequence>MFQYHSYTINHNHRLIIHSNQYQSMLNHNNQHRLMISFEGVAQYHNICLFKIMMEHLISLFQSLFLKSKIYHNWSPFPSIHSFPPPLSQFFFSFIHFIISTHQSIRLNFYSKYNYSIPIILVILYPISFLLFYPHNIILFCLFILLFLYSSFLNQCFHNLIYICLLYCSVPCLPFLILTYVFLWISFQFKYPFKKLLIVAPLLSMYKIQKYVISIINQILILLSQLFYNFIFFIFKLIKLILMHNLDCVYLFLFLNVSRIEIVYFQFLLILSLRILLLFFQTIISRNITVPLPQFKEWKFFFLNLPFFASIYWTPYLSQNIQPYNSKDLKLVIPFPLLIITFRIAILQVFCSSSQYPIPNQLFAFLTHFSHHLVLAQLIDNYFLFALELFAIVDCPALITNFSSLNLLFPTYWIFFSLEALHQFLLDHFQHLKLANNQLQSSHISGLYLSLIKLMFLCLEFFLSNVPVFFCILQLIYYFLPIILSLYLPNHPFVFFLSYLKLLLQRLAMESETLPFQQICNIASHFFSNWSRKQRFSSTQLFESCSNYAMSFLYISIQNSTQLTTMCFYSATVSSKESKRGSSFFQVNSDLMCGSSCLESFSSSSLVAYDPNLLIYCQISKSAFSTTINMQQYIAFSTFCCSPFLYPVPILIPKHFYFY</sequence>
<feature type="transmembrane region" description="Helical" evidence="1">
    <location>
        <begin position="137"/>
        <end position="153"/>
    </location>
</feature>